<name>A0ABS8C2D6_9ALTE</name>
<comment type="caution">
    <text evidence="2">The sequence shown here is derived from an EMBL/GenBank/DDBJ whole genome shotgun (WGS) entry which is preliminary data.</text>
</comment>
<dbReference type="Proteomes" id="UP000633814">
    <property type="component" value="Unassembled WGS sequence"/>
</dbReference>
<sequence length="73" mass="7823">MLSKLLSITASAAKAILMHMAVKYAAELLVKNVINAAERAAKQTDTDIDDQIVAALKAEQEVIIKLVNTSAKD</sequence>
<keyword evidence="3" id="KW-1185">Reference proteome</keyword>
<feature type="chain" id="PRO_5046506640" evidence="1">
    <location>
        <begin position="26"/>
        <end position="73"/>
    </location>
</feature>
<evidence type="ECO:0000256" key="1">
    <source>
        <dbReference type="SAM" id="SignalP"/>
    </source>
</evidence>
<keyword evidence="1" id="KW-0732">Signal</keyword>
<dbReference type="RefSeq" id="WP_226750248.1">
    <property type="nucleotide sequence ID" value="NZ_JAEINI020000002.1"/>
</dbReference>
<dbReference type="EMBL" id="JAEINI020000002">
    <property type="protein sequence ID" value="MCB5226160.1"/>
    <property type="molecule type" value="Genomic_DNA"/>
</dbReference>
<protein>
    <submittedName>
        <fullName evidence="2">Uncharacterized protein</fullName>
    </submittedName>
</protein>
<gene>
    <name evidence="2" type="ORF">JAO78_004960</name>
</gene>
<evidence type="ECO:0000313" key="3">
    <source>
        <dbReference type="Proteomes" id="UP000633814"/>
    </source>
</evidence>
<reference evidence="2 3" key="1">
    <citation type="submission" date="2021-10" db="EMBL/GenBank/DDBJ databases">
        <title>Alishewanella koreense sp. nov. isolated from seawater of southwestern coast in South Korea and the proposal for the reclassification of Rheinheimera perlucida and Rheinheimera tuosuensis as Arsukibacterium perlucida and Arsukibacterium tuosuensis.</title>
        <authorList>
            <person name="Kim K.H."/>
            <person name="Ruan W."/>
            <person name="Kim K.R."/>
            <person name="Baek J.H."/>
            <person name="Jeon C.O."/>
        </authorList>
    </citation>
    <scope>NUCLEOTIDE SEQUENCE [LARGE SCALE GENOMIC DNA]</scope>
    <source>
        <strain evidence="2 3">16-MA</strain>
    </source>
</reference>
<feature type="signal peptide" evidence="1">
    <location>
        <begin position="1"/>
        <end position="25"/>
    </location>
</feature>
<proteinExistence type="predicted"/>
<organism evidence="2 3">
    <name type="scientific">Alishewanella maricola</name>
    <dbReference type="NCBI Taxonomy" id="2795740"/>
    <lineage>
        <taxon>Bacteria</taxon>
        <taxon>Pseudomonadati</taxon>
        <taxon>Pseudomonadota</taxon>
        <taxon>Gammaproteobacteria</taxon>
        <taxon>Alteromonadales</taxon>
        <taxon>Alteromonadaceae</taxon>
        <taxon>Alishewanella</taxon>
    </lineage>
</organism>
<evidence type="ECO:0000313" key="2">
    <source>
        <dbReference type="EMBL" id="MCB5226160.1"/>
    </source>
</evidence>
<accession>A0ABS8C2D6</accession>